<accession>A0AAW1WI18</accession>
<reference evidence="5 6" key="1">
    <citation type="journal article" date="2023" name="G3 (Bethesda)">
        <title>A chromosome-length genome assembly and annotation of blackberry (Rubus argutus, cv. 'Hillquist').</title>
        <authorList>
            <person name="Bruna T."/>
            <person name="Aryal R."/>
            <person name="Dudchenko O."/>
            <person name="Sargent D.J."/>
            <person name="Mead D."/>
            <person name="Buti M."/>
            <person name="Cavallini A."/>
            <person name="Hytonen T."/>
            <person name="Andres J."/>
            <person name="Pham M."/>
            <person name="Weisz D."/>
            <person name="Mascagni F."/>
            <person name="Usai G."/>
            <person name="Natali L."/>
            <person name="Bassil N."/>
            <person name="Fernandez G.E."/>
            <person name="Lomsadze A."/>
            <person name="Armour M."/>
            <person name="Olukolu B."/>
            <person name="Poorten T."/>
            <person name="Britton C."/>
            <person name="Davik J."/>
            <person name="Ashrafi H."/>
            <person name="Aiden E.L."/>
            <person name="Borodovsky M."/>
            <person name="Worthington M."/>
        </authorList>
    </citation>
    <scope>NUCLEOTIDE SEQUENCE [LARGE SCALE GENOMIC DNA]</scope>
    <source>
        <strain evidence="5">PI 553951</strain>
    </source>
</reference>
<feature type="domain" description="Fe2OG dioxygenase" evidence="4">
    <location>
        <begin position="165"/>
        <end position="261"/>
    </location>
</feature>
<protein>
    <recommendedName>
        <fullName evidence="4">Fe2OG dioxygenase domain-containing protein</fullName>
    </recommendedName>
</protein>
<dbReference type="InterPro" id="IPR005123">
    <property type="entry name" value="Oxoglu/Fe-dep_dioxygenase_dom"/>
</dbReference>
<dbReference type="GO" id="GO:0016491">
    <property type="term" value="F:oxidoreductase activity"/>
    <property type="evidence" value="ECO:0007669"/>
    <property type="project" value="UniProtKB-KW"/>
</dbReference>
<dbReference type="SUPFAM" id="SSF51197">
    <property type="entry name" value="Clavaminate synthase-like"/>
    <property type="match status" value="1"/>
</dbReference>
<keyword evidence="6" id="KW-1185">Reference proteome</keyword>
<evidence type="ECO:0000313" key="5">
    <source>
        <dbReference type="EMBL" id="KAK9923263.1"/>
    </source>
</evidence>
<sequence length="280" mass="31852">MGSQTQPAAAKIPTVDLSKENLKPGTEAWLLASKEIQYALEEYGCFEAIYHKVPLELHNSTFSALEELFNLPLETKMQNTSDRPYHSYFGQYSFLPLYESMGIDNPTTLEGAQGFTNIMWPAGNNKFCKSAQSFSKLVAELDEMVTKMVFEVYGVERLYESHMASTTYLLRCFKYRTRQLNETDMGIHPHKDKTFTSILHQNEINGLQIKTKDGQWIDVEPSPSTFLVMAGDAFMAWSNDRSMTNIPYGTSRLIIFGFLLYNKTPEGMKSECPIKDYCGV</sequence>
<dbReference type="Pfam" id="PF03171">
    <property type="entry name" value="2OG-FeII_Oxy"/>
    <property type="match status" value="1"/>
</dbReference>
<keyword evidence="1 3" id="KW-0479">Metal-binding</keyword>
<dbReference type="InterPro" id="IPR026992">
    <property type="entry name" value="DIOX_N"/>
</dbReference>
<dbReference type="PROSITE" id="PS51471">
    <property type="entry name" value="FE2OG_OXY"/>
    <property type="match status" value="1"/>
</dbReference>
<dbReference type="InterPro" id="IPR027443">
    <property type="entry name" value="IPNS-like_sf"/>
</dbReference>
<comment type="similarity">
    <text evidence="3">Belongs to the iron/ascorbate-dependent oxidoreductase family.</text>
</comment>
<dbReference type="AlphaFoldDB" id="A0AAW1WI18"/>
<evidence type="ECO:0000256" key="3">
    <source>
        <dbReference type="RuleBase" id="RU003682"/>
    </source>
</evidence>
<evidence type="ECO:0000256" key="2">
    <source>
        <dbReference type="ARBA" id="ARBA00023004"/>
    </source>
</evidence>
<evidence type="ECO:0000259" key="4">
    <source>
        <dbReference type="PROSITE" id="PS51471"/>
    </source>
</evidence>
<organism evidence="5 6">
    <name type="scientific">Rubus argutus</name>
    <name type="common">Southern blackberry</name>
    <dbReference type="NCBI Taxonomy" id="59490"/>
    <lineage>
        <taxon>Eukaryota</taxon>
        <taxon>Viridiplantae</taxon>
        <taxon>Streptophyta</taxon>
        <taxon>Embryophyta</taxon>
        <taxon>Tracheophyta</taxon>
        <taxon>Spermatophyta</taxon>
        <taxon>Magnoliopsida</taxon>
        <taxon>eudicotyledons</taxon>
        <taxon>Gunneridae</taxon>
        <taxon>Pentapetalae</taxon>
        <taxon>rosids</taxon>
        <taxon>fabids</taxon>
        <taxon>Rosales</taxon>
        <taxon>Rosaceae</taxon>
        <taxon>Rosoideae</taxon>
        <taxon>Rosoideae incertae sedis</taxon>
        <taxon>Rubus</taxon>
    </lineage>
</organism>
<name>A0AAW1WI18_RUBAR</name>
<keyword evidence="3" id="KW-0560">Oxidoreductase</keyword>
<evidence type="ECO:0000256" key="1">
    <source>
        <dbReference type="ARBA" id="ARBA00022723"/>
    </source>
</evidence>
<dbReference type="GO" id="GO:0046872">
    <property type="term" value="F:metal ion binding"/>
    <property type="evidence" value="ECO:0007669"/>
    <property type="project" value="UniProtKB-KW"/>
</dbReference>
<dbReference type="InterPro" id="IPR044861">
    <property type="entry name" value="IPNS-like_FE2OG_OXY"/>
</dbReference>
<dbReference type="EMBL" id="JBEDUW010000006">
    <property type="protein sequence ID" value="KAK9923263.1"/>
    <property type="molecule type" value="Genomic_DNA"/>
</dbReference>
<keyword evidence="2 3" id="KW-0408">Iron</keyword>
<dbReference type="Pfam" id="PF14226">
    <property type="entry name" value="DIOX_N"/>
    <property type="match status" value="1"/>
</dbReference>
<dbReference type="PANTHER" id="PTHR47990">
    <property type="entry name" value="2-OXOGLUTARATE (2OG) AND FE(II)-DEPENDENT OXYGENASE SUPERFAMILY PROTEIN-RELATED"/>
    <property type="match status" value="1"/>
</dbReference>
<gene>
    <name evidence="5" type="ORF">M0R45_031692</name>
</gene>
<comment type="caution">
    <text evidence="5">The sequence shown here is derived from an EMBL/GenBank/DDBJ whole genome shotgun (WGS) entry which is preliminary data.</text>
</comment>
<dbReference type="InterPro" id="IPR050231">
    <property type="entry name" value="Iron_ascorbate_oxido_reductase"/>
</dbReference>
<evidence type="ECO:0000313" key="6">
    <source>
        <dbReference type="Proteomes" id="UP001457282"/>
    </source>
</evidence>
<dbReference type="Gene3D" id="2.60.120.330">
    <property type="entry name" value="B-lactam Antibiotic, Isopenicillin N Synthase, Chain"/>
    <property type="match status" value="1"/>
</dbReference>
<proteinExistence type="inferred from homology"/>
<dbReference type="Proteomes" id="UP001457282">
    <property type="component" value="Unassembled WGS sequence"/>
</dbReference>